<feature type="region of interest" description="Disordered" evidence="5">
    <location>
        <begin position="293"/>
        <end position="316"/>
    </location>
</feature>
<keyword evidence="8" id="KW-1185">Reference proteome</keyword>
<proteinExistence type="inferred from homology"/>
<reference evidence="7" key="1">
    <citation type="submission" date="2023-06" db="EMBL/GenBank/DDBJ databases">
        <title>Egi l300058.</title>
        <authorList>
            <person name="Gao L."/>
            <person name="Fang B.-Z."/>
            <person name="Li W.-J."/>
        </authorList>
    </citation>
    <scope>NUCLEOTIDE SEQUENCE</scope>
    <source>
        <strain evidence="7">EGI L300058</strain>
    </source>
</reference>
<dbReference type="EMBL" id="JAUHQA010000001">
    <property type="protein sequence ID" value="MDN4479684.1"/>
    <property type="molecule type" value="Genomic_DNA"/>
</dbReference>
<comment type="similarity">
    <text evidence="1">Belongs to the SMC family. SbcC subfamily.</text>
</comment>
<gene>
    <name evidence="7" type="ORF">QQX02_01925</name>
</gene>
<dbReference type="InterPro" id="IPR027417">
    <property type="entry name" value="P-loop_NTPase"/>
</dbReference>
<evidence type="ECO:0000313" key="8">
    <source>
        <dbReference type="Proteomes" id="UP001172708"/>
    </source>
</evidence>
<keyword evidence="4" id="KW-0175">Coiled coil</keyword>
<feature type="domain" description="Rad50/SbcC-type AAA" evidence="6">
    <location>
        <begin position="5"/>
        <end position="180"/>
    </location>
</feature>
<dbReference type="RefSeq" id="WP_301140870.1">
    <property type="nucleotide sequence ID" value="NZ_JAUHQA010000001.1"/>
</dbReference>
<protein>
    <recommendedName>
        <fullName evidence="3">Nuclease SbcCD subunit C</fullName>
    </recommendedName>
</protein>
<dbReference type="Proteomes" id="UP001172708">
    <property type="component" value="Unassembled WGS sequence"/>
</dbReference>
<comment type="subunit">
    <text evidence="2">Heterodimer of SbcC and SbcD.</text>
</comment>
<evidence type="ECO:0000256" key="2">
    <source>
        <dbReference type="ARBA" id="ARBA00011322"/>
    </source>
</evidence>
<evidence type="ECO:0000313" key="7">
    <source>
        <dbReference type="EMBL" id="MDN4479684.1"/>
    </source>
</evidence>
<dbReference type="PANTHER" id="PTHR32114">
    <property type="entry name" value="ABC TRANSPORTER ABCH.3"/>
    <property type="match status" value="1"/>
</dbReference>
<feature type="coiled-coil region" evidence="4">
    <location>
        <begin position="382"/>
        <end position="461"/>
    </location>
</feature>
<evidence type="ECO:0000256" key="5">
    <source>
        <dbReference type="SAM" id="MobiDB-lite"/>
    </source>
</evidence>
<dbReference type="Pfam" id="PF13476">
    <property type="entry name" value="AAA_23"/>
    <property type="match status" value="1"/>
</dbReference>
<accession>A0ABT8GE43</accession>
<dbReference type="Pfam" id="PF13558">
    <property type="entry name" value="SbcC_Walker_B"/>
    <property type="match status" value="1"/>
</dbReference>
<dbReference type="InterPro" id="IPR038729">
    <property type="entry name" value="Rad50/SbcC_AAA"/>
</dbReference>
<dbReference type="PANTHER" id="PTHR32114:SF2">
    <property type="entry name" value="ABC TRANSPORTER ABCH.3"/>
    <property type="match status" value="1"/>
</dbReference>
<organism evidence="7 8">
    <name type="scientific">Demequina muriae</name>
    <dbReference type="NCBI Taxonomy" id="3051664"/>
    <lineage>
        <taxon>Bacteria</taxon>
        <taxon>Bacillati</taxon>
        <taxon>Actinomycetota</taxon>
        <taxon>Actinomycetes</taxon>
        <taxon>Micrococcales</taxon>
        <taxon>Demequinaceae</taxon>
        <taxon>Demequina</taxon>
    </lineage>
</organism>
<evidence type="ECO:0000256" key="4">
    <source>
        <dbReference type="SAM" id="Coils"/>
    </source>
</evidence>
<dbReference type="SUPFAM" id="SSF52540">
    <property type="entry name" value="P-loop containing nucleoside triphosphate hydrolases"/>
    <property type="match status" value="1"/>
</dbReference>
<evidence type="ECO:0000259" key="6">
    <source>
        <dbReference type="Pfam" id="PF13476"/>
    </source>
</evidence>
<comment type="caution">
    <text evidence="7">The sequence shown here is derived from an EMBL/GenBank/DDBJ whole genome shotgun (WGS) entry which is preliminary data.</text>
</comment>
<evidence type="ECO:0000256" key="3">
    <source>
        <dbReference type="ARBA" id="ARBA00013368"/>
    </source>
</evidence>
<feature type="coiled-coil region" evidence="4">
    <location>
        <begin position="595"/>
        <end position="650"/>
    </location>
</feature>
<name>A0ABT8GE43_9MICO</name>
<sequence>MKVLSLEVEGFGPYLRRQTIDFAEFDDDIFVITGKTGAGKSTILDAIVFALYDAVPRYQGAAKSVRSDFCTPEDPTVVTLEFESGGERYRVRRSPEFRRPKQRGEGLTTQKAEATLWVERDGSWEALAVRPVEAGQLITDILGLSADQFLQVILLAQGRFQKFLEAKTDERRDVLRSLFGTSRFAALERHVRDVAKERSREVEAADAGLGELIARASSEAGVATPGLAERDTWLAATADALAESALEAESARISAGKNADAAATALAAAKAAADKQAKLAEARETVAALEARAHEHEADRSRLDSATRAKPVAAPMRAVERAEAEVEKATLARDAALDSARAAAMAEVAWPQASGRLAEASEESLAARVSELAGEIGALSTALELELALPRLREEAESAEAAVTAAADNRDAVQKDIDALPELAKALRAARDEAAATAARVDDLEQAHVRAEAVAQAHERALELATELAGAAQDRDEALKAHAAATEAYNDLVQRRLRSQAAHLAAELTDGEPCPVCGATEHPAPAQPSDHHVTDDEVDAARAAEAEASDLLKGAKDAVAGVESNLAVVRATAGDRDAESATAAVEAALAQLEAAHAAADERARLDEQLAGLDERESGLKESLASTSGSLDAARAARTQAMAAVESAEKAVAKSRAEYESVGARARDLERAKELVAAVAQAVGALAAATSAVSQARASLTEALDESGFDTAEAARDALLPEVDLVALRESVATHESKLAGARAVVANLSAEDLPSVAEAAATTDLEALTASAVETAQARDDAVAAETAAVARSKRFQALRAEYAEKAESSQQARAARDVALTLADSLEGNPPNDRRIRLESFVLASKLERIVAAANVRLQVMSSGQYRLEHDDDKQYRNTQAGLGLRIADSHTGQSRSTSSLSGGETFLASLSLALGLAETVTAEAGGIRLSTLFIDEGFGSLDGDTLEVAMSTLDELRSGGRTIGLISHVEAMKEQIAAKLEVERLADGSSQVVPYPTRAT</sequence>
<dbReference type="Gene3D" id="3.40.50.300">
    <property type="entry name" value="P-loop containing nucleotide triphosphate hydrolases"/>
    <property type="match status" value="2"/>
</dbReference>
<evidence type="ECO:0000256" key="1">
    <source>
        <dbReference type="ARBA" id="ARBA00006930"/>
    </source>
</evidence>
<feature type="compositionally biased region" description="Basic and acidic residues" evidence="5">
    <location>
        <begin position="293"/>
        <end position="307"/>
    </location>
</feature>